<comment type="function">
    <text evidence="5">Required for the activity of the bacterial periplasmic transport system of putrescine.</text>
</comment>
<dbReference type="PRINTS" id="PR00909">
    <property type="entry name" value="SPERMDNBNDNG"/>
</dbReference>
<dbReference type="STRING" id="83771.SAMN02910357_00261"/>
<evidence type="ECO:0000256" key="4">
    <source>
        <dbReference type="ARBA" id="ARBA00022764"/>
    </source>
</evidence>
<proteinExistence type="inferred from homology"/>
<organism evidence="8 9">
    <name type="scientific">Succinivibrio dextrinosolvens DSM 3072</name>
    <dbReference type="NCBI Taxonomy" id="1123324"/>
    <lineage>
        <taxon>Bacteria</taxon>
        <taxon>Pseudomonadati</taxon>
        <taxon>Pseudomonadota</taxon>
        <taxon>Gammaproteobacteria</taxon>
        <taxon>Aeromonadales</taxon>
        <taxon>Succinivibrionaceae</taxon>
        <taxon>Succinivibrio</taxon>
    </lineage>
</organism>
<evidence type="ECO:0000256" key="1">
    <source>
        <dbReference type="ARBA" id="ARBA00004418"/>
    </source>
</evidence>
<evidence type="ECO:0000256" key="2">
    <source>
        <dbReference type="ARBA" id="ARBA00022448"/>
    </source>
</evidence>
<keyword evidence="4 5" id="KW-0574">Periplasm</keyword>
<evidence type="ECO:0000256" key="7">
    <source>
        <dbReference type="SAM" id="SignalP"/>
    </source>
</evidence>
<dbReference type="GO" id="GO:0015846">
    <property type="term" value="P:polyamine transport"/>
    <property type="evidence" value="ECO:0007669"/>
    <property type="project" value="InterPro"/>
</dbReference>
<dbReference type="EMBL" id="FUXX01000029">
    <property type="protein sequence ID" value="SKA65289.1"/>
    <property type="molecule type" value="Genomic_DNA"/>
</dbReference>
<name>A0A1T4VK20_9GAMM</name>
<dbReference type="GO" id="GO:0019808">
    <property type="term" value="F:polyamine binding"/>
    <property type="evidence" value="ECO:0007669"/>
    <property type="project" value="InterPro"/>
</dbReference>
<protein>
    <recommendedName>
        <fullName evidence="5">Putrescine-binding periplasmic protein</fullName>
    </recommendedName>
</protein>
<comment type="similarity">
    <text evidence="5">Belongs to the bacterial solute-binding protein PotD/PotF family.</text>
</comment>
<evidence type="ECO:0000313" key="8">
    <source>
        <dbReference type="EMBL" id="SKA65289.1"/>
    </source>
</evidence>
<dbReference type="InterPro" id="IPR001188">
    <property type="entry name" value="Sperm_putr-bd"/>
</dbReference>
<dbReference type="Pfam" id="PF13416">
    <property type="entry name" value="SBP_bac_8"/>
    <property type="match status" value="1"/>
</dbReference>
<dbReference type="SUPFAM" id="SSF53850">
    <property type="entry name" value="Periplasmic binding protein-like II"/>
    <property type="match status" value="1"/>
</dbReference>
<reference evidence="9" key="1">
    <citation type="submission" date="2017-02" db="EMBL/GenBank/DDBJ databases">
        <authorList>
            <person name="Varghese N."/>
            <person name="Submissions S."/>
        </authorList>
    </citation>
    <scope>NUCLEOTIDE SEQUENCE [LARGE SCALE GENOMIC DNA]</scope>
    <source>
        <strain evidence="9">DSM 3072</strain>
    </source>
</reference>
<feature type="signal peptide" evidence="7">
    <location>
        <begin position="1"/>
        <end position="22"/>
    </location>
</feature>
<dbReference type="Proteomes" id="UP000242432">
    <property type="component" value="Unassembled WGS sequence"/>
</dbReference>
<sequence>MKVGSICLLTTALVCASGSAMADKSDKVNIWNWSYNIGENTVADFEKDTGLKTSYVEYDSNELQETRLLAGNTGFDAAIVVSYNVPRMAKAGALMKIDHSKIPNWAKQNKARLEKLATIDPNNDYAYPYIEISIGIGYNKQKVEQVMGKDFKFESWNDLFNPENSAKLKKCGIAIIDSPIEVISAVQHYLNKPPRSEKAEDYEEARKILTSLASNTAYFQSNRYVTDIASGEICVAIGYSGDFIQARHLAQHGKHKYDVDYVIPKEGSIMWFDSWTVPRGAKNVDNAMTWFNWLLDPKNASALSDEIGYIMPVDEAMQNLSEELRANPSIMLSDEKLKTMYFMQETSQKTSKIVSNVWNTMKMDSEKSRGGQDNANGWD</sequence>
<dbReference type="PIRSF" id="PIRSF019574">
    <property type="entry name" value="Periplasmic_polyamine_BP"/>
    <property type="match status" value="1"/>
</dbReference>
<dbReference type="Gene3D" id="3.40.190.10">
    <property type="entry name" value="Periplasmic binding protein-like II"/>
    <property type="match status" value="2"/>
</dbReference>
<dbReference type="RefSeq" id="WP_143675638.1">
    <property type="nucleotide sequence ID" value="NZ_FUXX01000029.1"/>
</dbReference>
<accession>A0A1T4VK20</accession>
<keyword evidence="3 7" id="KW-0732">Signal</keyword>
<evidence type="ECO:0000256" key="5">
    <source>
        <dbReference type="PIRNR" id="PIRNR019574"/>
    </source>
</evidence>
<dbReference type="AlphaFoldDB" id="A0A1T4VK20"/>
<feature type="binding site" evidence="6">
    <location>
        <position position="83"/>
    </location>
    <ligand>
        <name>spermidine</name>
        <dbReference type="ChEBI" id="CHEBI:57834"/>
    </ligand>
</feature>
<keyword evidence="9" id="KW-1185">Reference proteome</keyword>
<dbReference type="PANTHER" id="PTHR30222:SF12">
    <property type="entry name" value="NORSPERMIDINE SENSOR"/>
    <property type="match status" value="1"/>
</dbReference>
<feature type="chain" id="PRO_5012617252" description="Putrescine-binding periplasmic protein" evidence="7">
    <location>
        <begin position="23"/>
        <end position="379"/>
    </location>
</feature>
<gene>
    <name evidence="8" type="ORF">SAMN02745213_01633</name>
</gene>
<comment type="subcellular location">
    <subcellularLocation>
        <location evidence="1 5">Periplasm</location>
    </subcellularLocation>
</comment>
<dbReference type="GO" id="GO:0042597">
    <property type="term" value="C:periplasmic space"/>
    <property type="evidence" value="ECO:0007669"/>
    <property type="project" value="UniProtKB-SubCell"/>
</dbReference>
<evidence type="ECO:0000256" key="6">
    <source>
        <dbReference type="PIRSR" id="PIRSR019574-1"/>
    </source>
</evidence>
<dbReference type="InterPro" id="IPR006059">
    <property type="entry name" value="SBP"/>
</dbReference>
<keyword evidence="2 5" id="KW-0813">Transport</keyword>
<evidence type="ECO:0000256" key="3">
    <source>
        <dbReference type="ARBA" id="ARBA00022729"/>
    </source>
</evidence>
<evidence type="ECO:0000313" key="9">
    <source>
        <dbReference type="Proteomes" id="UP000242432"/>
    </source>
</evidence>
<dbReference type="PANTHER" id="PTHR30222">
    <property type="entry name" value="SPERMIDINE/PUTRESCINE-BINDING PERIPLASMIC PROTEIN"/>
    <property type="match status" value="1"/>
</dbReference>